<gene>
    <name evidence="3" type="ORF">A3D47_00635</name>
</gene>
<proteinExistence type="predicted"/>
<evidence type="ECO:0000313" key="3">
    <source>
        <dbReference type="EMBL" id="OGY57376.1"/>
    </source>
</evidence>
<reference evidence="3 4" key="1">
    <citation type="journal article" date="2016" name="Nat. Commun.">
        <title>Thousands of microbial genomes shed light on interconnected biogeochemical processes in an aquifer system.</title>
        <authorList>
            <person name="Anantharaman K."/>
            <person name="Brown C.T."/>
            <person name="Hug L.A."/>
            <person name="Sharon I."/>
            <person name="Castelle C.J."/>
            <person name="Probst A.J."/>
            <person name="Thomas B.C."/>
            <person name="Singh A."/>
            <person name="Wilkins M.J."/>
            <person name="Karaoz U."/>
            <person name="Brodie E.L."/>
            <person name="Williams K.H."/>
            <person name="Hubbard S.S."/>
            <person name="Banfield J.F."/>
        </authorList>
    </citation>
    <scope>NUCLEOTIDE SEQUENCE [LARGE SCALE GENOMIC DNA]</scope>
</reference>
<comment type="caution">
    <text evidence="3">The sequence shown here is derived from an EMBL/GenBank/DDBJ whole genome shotgun (WGS) entry which is preliminary data.</text>
</comment>
<dbReference type="Pfam" id="PF13439">
    <property type="entry name" value="Glyco_transf_4"/>
    <property type="match status" value="1"/>
</dbReference>
<evidence type="ECO:0000313" key="4">
    <source>
        <dbReference type="Proteomes" id="UP000178651"/>
    </source>
</evidence>
<dbReference type="PANTHER" id="PTHR45947">
    <property type="entry name" value="SULFOQUINOVOSYL TRANSFERASE SQD2"/>
    <property type="match status" value="1"/>
</dbReference>
<dbReference type="GO" id="GO:0016757">
    <property type="term" value="F:glycosyltransferase activity"/>
    <property type="evidence" value="ECO:0007669"/>
    <property type="project" value="InterPro"/>
</dbReference>
<dbReference type="InterPro" id="IPR028098">
    <property type="entry name" value="Glyco_trans_4-like_N"/>
</dbReference>
<protein>
    <recommendedName>
        <fullName evidence="5">Glycosyl transferase family 1 domain-containing protein</fullName>
    </recommendedName>
</protein>
<dbReference type="PANTHER" id="PTHR45947:SF3">
    <property type="entry name" value="SULFOQUINOVOSYL TRANSFERASE SQD2"/>
    <property type="match status" value="1"/>
</dbReference>
<organism evidence="3 4">
    <name type="scientific">Candidatus Colwellbacteria bacterium RIFCSPHIGHO2_02_FULL_43_15</name>
    <dbReference type="NCBI Taxonomy" id="1797686"/>
    <lineage>
        <taxon>Bacteria</taxon>
        <taxon>Candidatus Colwelliibacteriota</taxon>
    </lineage>
</organism>
<dbReference type="Proteomes" id="UP000178651">
    <property type="component" value="Unassembled WGS sequence"/>
</dbReference>
<dbReference type="InterPro" id="IPR050194">
    <property type="entry name" value="Glycosyltransferase_grp1"/>
</dbReference>
<accession>A0A1G1Z032</accession>
<evidence type="ECO:0008006" key="5">
    <source>
        <dbReference type="Google" id="ProtNLM"/>
    </source>
</evidence>
<dbReference type="Pfam" id="PF00534">
    <property type="entry name" value="Glycos_transf_1"/>
    <property type="match status" value="1"/>
</dbReference>
<evidence type="ECO:0000259" key="1">
    <source>
        <dbReference type="Pfam" id="PF00534"/>
    </source>
</evidence>
<sequence>MKVALVHDYLNQFGGAERVLMAFAEMFPEAPIYTIFYDKELLNGRFKDKKIHTSFLDRSFIRRHHRYFIPLMPTAMRNLDLGDEYDLIISDTASFGKGIRHKKGLHISYMHTPLRYAWEPELYLNTLLPNSAITLATPIISYLRNWDRAAAQKPHIVLANSKFIADKINKFYGRDAEIIYPPVDTDTFYRETSEDTRGDYFLAFGRIVHFKRFDLVVEAFNEINLPLKIVGSGSEKPYIKQLVKSKLIEMIDEVKDEGELRKIINNARAVIFPQIEDFGLVAAESIACGTPVIAYAKGGALEIIKDGRNGLLFNEQTPQSLRSAIQKFQGIKFNRATVSKSAEIFSKKTFQKEFNKILQKHLKVTQTKDNSPL</sequence>
<dbReference type="SUPFAM" id="SSF53756">
    <property type="entry name" value="UDP-Glycosyltransferase/glycogen phosphorylase"/>
    <property type="match status" value="1"/>
</dbReference>
<feature type="domain" description="Glycosyl transferase family 1" evidence="1">
    <location>
        <begin position="190"/>
        <end position="328"/>
    </location>
</feature>
<feature type="domain" description="Glycosyltransferase subfamily 4-like N-terminal" evidence="2">
    <location>
        <begin position="13"/>
        <end position="186"/>
    </location>
</feature>
<dbReference type="InterPro" id="IPR001296">
    <property type="entry name" value="Glyco_trans_1"/>
</dbReference>
<name>A0A1G1Z032_9BACT</name>
<dbReference type="AlphaFoldDB" id="A0A1G1Z032"/>
<dbReference type="Gene3D" id="3.40.50.2000">
    <property type="entry name" value="Glycogen Phosphorylase B"/>
    <property type="match status" value="2"/>
</dbReference>
<dbReference type="EMBL" id="MHIU01000036">
    <property type="protein sequence ID" value="OGY57376.1"/>
    <property type="molecule type" value="Genomic_DNA"/>
</dbReference>
<evidence type="ECO:0000259" key="2">
    <source>
        <dbReference type="Pfam" id="PF13439"/>
    </source>
</evidence>